<keyword evidence="3" id="KW-0256">Endoplasmic reticulum</keyword>
<feature type="chain" id="PRO_5037644639" description="alpha-1,2-Mannosidase" evidence="6">
    <location>
        <begin position="19"/>
        <end position="476"/>
    </location>
</feature>
<dbReference type="PANTHER" id="PTHR45679:SF5">
    <property type="entry name" value="ER DEGRADATION-ENHANCING ALPHA-MANNOSIDASE-LIKE PROTEIN 1"/>
    <property type="match status" value="1"/>
</dbReference>
<evidence type="ECO:0000256" key="4">
    <source>
        <dbReference type="ARBA" id="ARBA00023180"/>
    </source>
</evidence>
<evidence type="ECO:0000256" key="2">
    <source>
        <dbReference type="ARBA" id="ARBA00007658"/>
    </source>
</evidence>
<dbReference type="Gene3D" id="1.50.10.10">
    <property type="match status" value="1"/>
</dbReference>
<sequence length="476" mass="54891">MMWLLYMVLLVWISMLWALIPNAPFPFYSSKYEQKYGIVDKEELEIAQEQAREMFYFGYNNYLNHAFPFDELDPINCRGRGYDHQNPENININDVLGDYSLTLIDSLNTLVIMGDKQEFHKAVDLVIKNVSFENNVTVQVFEVTIRVIGSLLSAHLVLTNDNPFFGNFTMHSYNGELLSMAHDIASRLLPAFNTNTGLPYPRVNLISGVEPGTLNETCTAGAGSLLLEFGVLSRLTLTNGSTRQYNQHSDWTLGRDSFGFRAGLDSFFEYLLKTHILFGEERDLQMFIEARRSIEENMRRGRPKCRFGVGDPPFYANVDMRDGTVFNTWVDALQASFAGVQVLAGDLDEAICSHAFYYSLWQKYDMLPERYNWHLKAPDLFDIENPANRHYDRLLFSTEGHIFPIISRFRSENQEDIFGSRFNSDPPLLPKFGSNESCETSSFMHRFKPPLSEERLQQYFKMVDFYYLLVGSSEYS</sequence>
<dbReference type="GO" id="GO:0005509">
    <property type="term" value="F:calcium ion binding"/>
    <property type="evidence" value="ECO:0007669"/>
    <property type="project" value="InterPro"/>
</dbReference>
<keyword evidence="7" id="KW-1185">Reference proteome</keyword>
<dbReference type="GO" id="GO:0004571">
    <property type="term" value="F:mannosyl-oligosaccharide 1,2-alpha-mannosidase activity"/>
    <property type="evidence" value="ECO:0007669"/>
    <property type="project" value="InterPro"/>
</dbReference>
<comment type="subcellular location">
    <subcellularLocation>
        <location evidence="1">Endoplasmic reticulum</location>
    </subcellularLocation>
</comment>
<evidence type="ECO:0000313" key="7">
    <source>
        <dbReference type="Proteomes" id="UP000887574"/>
    </source>
</evidence>
<evidence type="ECO:0000256" key="5">
    <source>
        <dbReference type="RuleBase" id="RU361193"/>
    </source>
</evidence>
<evidence type="ECO:0000256" key="6">
    <source>
        <dbReference type="SAM" id="SignalP"/>
    </source>
</evidence>
<proteinExistence type="inferred from homology"/>
<organism evidence="7 8">
    <name type="scientific">Ditylenchus dipsaci</name>
    <dbReference type="NCBI Taxonomy" id="166011"/>
    <lineage>
        <taxon>Eukaryota</taxon>
        <taxon>Metazoa</taxon>
        <taxon>Ecdysozoa</taxon>
        <taxon>Nematoda</taxon>
        <taxon>Chromadorea</taxon>
        <taxon>Rhabditida</taxon>
        <taxon>Tylenchina</taxon>
        <taxon>Tylenchomorpha</taxon>
        <taxon>Sphaerularioidea</taxon>
        <taxon>Anguinidae</taxon>
        <taxon>Anguininae</taxon>
        <taxon>Ditylenchus</taxon>
    </lineage>
</organism>
<dbReference type="GO" id="GO:0044322">
    <property type="term" value="C:endoplasmic reticulum quality control compartment"/>
    <property type="evidence" value="ECO:0007669"/>
    <property type="project" value="GOC"/>
</dbReference>
<keyword evidence="5" id="KW-0326">Glycosidase</keyword>
<feature type="signal peptide" evidence="6">
    <location>
        <begin position="1"/>
        <end position="18"/>
    </location>
</feature>
<accession>A0A915DE07</accession>
<dbReference type="InterPro" id="IPR044674">
    <property type="entry name" value="EDEM1/2/3"/>
</dbReference>
<evidence type="ECO:0000256" key="1">
    <source>
        <dbReference type="ARBA" id="ARBA00004240"/>
    </source>
</evidence>
<dbReference type="SUPFAM" id="SSF48225">
    <property type="entry name" value="Seven-hairpin glycosidases"/>
    <property type="match status" value="1"/>
</dbReference>
<dbReference type="EC" id="3.2.1.-" evidence="5"/>
<dbReference type="PANTHER" id="PTHR45679">
    <property type="entry name" value="ER DEGRADATION-ENHANCING ALPHA-MANNOSIDASE-LIKE PROTEIN 2"/>
    <property type="match status" value="1"/>
</dbReference>
<dbReference type="AlphaFoldDB" id="A0A915DE07"/>
<dbReference type="InterPro" id="IPR001382">
    <property type="entry name" value="Glyco_hydro_47"/>
</dbReference>
<name>A0A915DE07_9BILA</name>
<dbReference type="InterPro" id="IPR012341">
    <property type="entry name" value="6hp_glycosidase-like_sf"/>
</dbReference>
<reference evidence="8" key="1">
    <citation type="submission" date="2022-11" db="UniProtKB">
        <authorList>
            <consortium name="WormBaseParasite"/>
        </authorList>
    </citation>
    <scope>IDENTIFICATION</scope>
</reference>
<dbReference type="Proteomes" id="UP000887574">
    <property type="component" value="Unplaced"/>
</dbReference>
<dbReference type="GO" id="GO:0016020">
    <property type="term" value="C:membrane"/>
    <property type="evidence" value="ECO:0007669"/>
    <property type="project" value="InterPro"/>
</dbReference>
<protein>
    <recommendedName>
        <fullName evidence="5">alpha-1,2-Mannosidase</fullName>
        <ecNumber evidence="5">3.2.1.-</ecNumber>
    </recommendedName>
</protein>
<comment type="similarity">
    <text evidence="2 5">Belongs to the glycosyl hydrolase 47 family.</text>
</comment>
<dbReference type="Pfam" id="PF01532">
    <property type="entry name" value="Glyco_hydro_47"/>
    <property type="match status" value="2"/>
</dbReference>
<keyword evidence="4" id="KW-0325">Glycoprotein</keyword>
<evidence type="ECO:0000256" key="3">
    <source>
        <dbReference type="ARBA" id="ARBA00022824"/>
    </source>
</evidence>
<dbReference type="WBParaSite" id="jg18234">
    <property type="protein sequence ID" value="jg18234"/>
    <property type="gene ID" value="jg18234"/>
</dbReference>
<dbReference type="GO" id="GO:1904380">
    <property type="term" value="P:endoplasmic reticulum mannose trimming"/>
    <property type="evidence" value="ECO:0007669"/>
    <property type="project" value="InterPro"/>
</dbReference>
<keyword evidence="5" id="KW-0378">Hydrolase</keyword>
<dbReference type="InterPro" id="IPR036026">
    <property type="entry name" value="Seven-hairpin_glycosidases"/>
</dbReference>
<keyword evidence="6" id="KW-0732">Signal</keyword>
<dbReference type="GO" id="GO:0005975">
    <property type="term" value="P:carbohydrate metabolic process"/>
    <property type="evidence" value="ECO:0007669"/>
    <property type="project" value="InterPro"/>
</dbReference>
<evidence type="ECO:0000313" key="8">
    <source>
        <dbReference type="WBParaSite" id="jg18234"/>
    </source>
</evidence>
<dbReference type="PRINTS" id="PR00747">
    <property type="entry name" value="GLYHDRLASE47"/>
</dbReference>